<dbReference type="GO" id="GO:0006355">
    <property type="term" value="P:regulation of DNA-templated transcription"/>
    <property type="evidence" value="ECO:0007669"/>
    <property type="project" value="InterPro"/>
</dbReference>
<dbReference type="Proteomes" id="UP000033047">
    <property type="component" value="Unassembled WGS sequence"/>
</dbReference>
<evidence type="ECO:0000313" key="10">
    <source>
        <dbReference type="Proteomes" id="UP000033047"/>
    </source>
</evidence>
<dbReference type="HOGENOM" id="CLU_000445_0_6_10"/>
<dbReference type="CDD" id="cd00009">
    <property type="entry name" value="AAA"/>
    <property type="match status" value="1"/>
</dbReference>
<dbReference type="InterPro" id="IPR002197">
    <property type="entry name" value="HTH_Fis"/>
</dbReference>
<gene>
    <name evidence="9" type="ORF">HMPREF1535_00367</name>
</gene>
<dbReference type="Pfam" id="PF25601">
    <property type="entry name" value="AAA_lid_14"/>
    <property type="match status" value="1"/>
</dbReference>
<dbReference type="SMART" id="SM00382">
    <property type="entry name" value="AAA"/>
    <property type="match status" value="1"/>
</dbReference>
<evidence type="ECO:0000259" key="8">
    <source>
        <dbReference type="PROSITE" id="PS50110"/>
    </source>
</evidence>
<dbReference type="PROSITE" id="PS00675">
    <property type="entry name" value="SIGMA54_INTERACT_1"/>
    <property type="match status" value="1"/>
</dbReference>
<dbReference type="FunFam" id="3.40.50.300:FF:000006">
    <property type="entry name" value="DNA-binding transcriptional regulator NtrC"/>
    <property type="match status" value="1"/>
</dbReference>
<reference evidence="9 10" key="1">
    <citation type="submission" date="2013-04" db="EMBL/GenBank/DDBJ databases">
        <title>The Genome Sequence of Parabacteroides goldsteinii DSM 19448.</title>
        <authorList>
            <consortium name="The Broad Institute Genomics Platform"/>
            <person name="Earl A."/>
            <person name="Ward D."/>
            <person name="Feldgarden M."/>
            <person name="Gevers D."/>
            <person name="Martens E."/>
            <person name="Sakamoto M."/>
            <person name="Benno Y."/>
            <person name="Song Y."/>
            <person name="Liu C."/>
            <person name="Lee J."/>
            <person name="Bolanos M."/>
            <person name="Vaisanen M.L."/>
            <person name="Finegold S.M."/>
            <person name="Walker B."/>
            <person name="Young S."/>
            <person name="Zeng Q."/>
            <person name="Gargeya S."/>
            <person name="Fitzgerald M."/>
            <person name="Haas B."/>
            <person name="Abouelleil A."/>
            <person name="Allen A.W."/>
            <person name="Alvarado L."/>
            <person name="Arachchi H.M."/>
            <person name="Berlin A.M."/>
            <person name="Chapman S.B."/>
            <person name="Gainer-Dewar J."/>
            <person name="Goldberg J."/>
            <person name="Griggs A."/>
            <person name="Gujja S."/>
            <person name="Hansen M."/>
            <person name="Howarth C."/>
            <person name="Imamovic A."/>
            <person name="Ireland A."/>
            <person name="Larimer J."/>
            <person name="McCowan C."/>
            <person name="Murphy C."/>
            <person name="Pearson M."/>
            <person name="Poon T.W."/>
            <person name="Priest M."/>
            <person name="Roberts A."/>
            <person name="Saif S."/>
            <person name="Shea T."/>
            <person name="Sisk P."/>
            <person name="Sykes S."/>
            <person name="Wortman J."/>
            <person name="Nusbaum C."/>
            <person name="Birren B."/>
        </authorList>
    </citation>
    <scope>NUCLEOTIDE SEQUENCE [LARGE SCALE GENOMIC DNA]</scope>
    <source>
        <strain evidence="9 10">DSM 19448</strain>
    </source>
</reference>
<keyword evidence="2" id="KW-0067">ATP-binding</keyword>
<evidence type="ECO:0000256" key="4">
    <source>
        <dbReference type="ARBA" id="ARBA00023125"/>
    </source>
</evidence>
<evidence type="ECO:0000256" key="2">
    <source>
        <dbReference type="ARBA" id="ARBA00022840"/>
    </source>
</evidence>
<dbReference type="PANTHER" id="PTHR32071:SF57">
    <property type="entry name" value="C4-DICARBOXYLATE TRANSPORT TRANSCRIPTIONAL REGULATORY PROTEIN DCTD"/>
    <property type="match status" value="1"/>
</dbReference>
<feature type="domain" description="Response regulatory" evidence="8">
    <location>
        <begin position="1"/>
        <end position="119"/>
    </location>
</feature>
<dbReference type="Pfam" id="PF00158">
    <property type="entry name" value="Sigma54_activat"/>
    <property type="match status" value="1"/>
</dbReference>
<dbReference type="SMART" id="SM00448">
    <property type="entry name" value="REC"/>
    <property type="match status" value="1"/>
</dbReference>
<comment type="caution">
    <text evidence="9">The sequence shown here is derived from an EMBL/GenBank/DDBJ whole genome shotgun (WGS) entry which is preliminary data.</text>
</comment>
<dbReference type="InterPro" id="IPR002078">
    <property type="entry name" value="Sigma_54_int"/>
</dbReference>
<dbReference type="GO" id="GO:0005524">
    <property type="term" value="F:ATP binding"/>
    <property type="evidence" value="ECO:0007669"/>
    <property type="project" value="UniProtKB-KW"/>
</dbReference>
<evidence type="ECO:0000256" key="5">
    <source>
        <dbReference type="ARBA" id="ARBA00023163"/>
    </source>
</evidence>
<dbReference type="RefSeq" id="WP_046145120.1">
    <property type="nucleotide sequence ID" value="NZ_KQ033912.1"/>
</dbReference>
<accession>A0A0F5JRT9</accession>
<feature type="modified residue" description="4-aspartylphosphate" evidence="6">
    <location>
        <position position="50"/>
    </location>
</feature>
<dbReference type="PATRIC" id="fig|927665.4.peg.369"/>
<dbReference type="Gene3D" id="1.10.10.60">
    <property type="entry name" value="Homeodomain-like"/>
    <property type="match status" value="1"/>
</dbReference>
<evidence type="ECO:0008006" key="11">
    <source>
        <dbReference type="Google" id="ProtNLM"/>
    </source>
</evidence>
<dbReference type="GeneID" id="69981584"/>
<protein>
    <recommendedName>
        <fullName evidence="11">Sigma-54-dependent Fis family transcriptional regulator</fullName>
    </recommendedName>
</protein>
<keyword evidence="4" id="KW-0238">DNA-binding</keyword>
<dbReference type="SUPFAM" id="SSF52540">
    <property type="entry name" value="P-loop containing nucleoside triphosphate hydrolases"/>
    <property type="match status" value="1"/>
</dbReference>
<evidence type="ECO:0000256" key="3">
    <source>
        <dbReference type="ARBA" id="ARBA00023015"/>
    </source>
</evidence>
<feature type="domain" description="Sigma-54 factor interaction" evidence="7">
    <location>
        <begin position="146"/>
        <end position="375"/>
    </location>
</feature>
<keyword evidence="3" id="KW-0805">Transcription regulation</keyword>
<dbReference type="InterPro" id="IPR027417">
    <property type="entry name" value="P-loop_NTPase"/>
</dbReference>
<dbReference type="Pfam" id="PF00072">
    <property type="entry name" value="Response_reg"/>
    <property type="match status" value="1"/>
</dbReference>
<dbReference type="SUPFAM" id="SSF52172">
    <property type="entry name" value="CheY-like"/>
    <property type="match status" value="1"/>
</dbReference>
<dbReference type="PROSITE" id="PS00676">
    <property type="entry name" value="SIGMA54_INTERACT_2"/>
    <property type="match status" value="1"/>
</dbReference>
<dbReference type="GO" id="GO:0000160">
    <property type="term" value="P:phosphorelay signal transduction system"/>
    <property type="evidence" value="ECO:0007669"/>
    <property type="project" value="InterPro"/>
</dbReference>
<evidence type="ECO:0000256" key="6">
    <source>
        <dbReference type="PROSITE-ProRule" id="PRU00169"/>
    </source>
</evidence>
<evidence type="ECO:0000259" key="7">
    <source>
        <dbReference type="PROSITE" id="PS50045"/>
    </source>
</evidence>
<dbReference type="InterPro" id="IPR001789">
    <property type="entry name" value="Sig_transdc_resp-reg_receiver"/>
</dbReference>
<dbReference type="PRINTS" id="PR01590">
    <property type="entry name" value="HTHFIS"/>
</dbReference>
<proteinExistence type="predicted"/>
<dbReference type="InterPro" id="IPR011006">
    <property type="entry name" value="CheY-like_superfamily"/>
</dbReference>
<dbReference type="PROSITE" id="PS00688">
    <property type="entry name" value="SIGMA54_INTERACT_3"/>
    <property type="match status" value="1"/>
</dbReference>
<dbReference type="InterPro" id="IPR025662">
    <property type="entry name" value="Sigma_54_int_dom_ATP-bd_1"/>
</dbReference>
<dbReference type="InterPro" id="IPR025943">
    <property type="entry name" value="Sigma_54_int_dom_ATP-bd_2"/>
</dbReference>
<dbReference type="InterPro" id="IPR003593">
    <property type="entry name" value="AAA+_ATPase"/>
</dbReference>
<dbReference type="Gene3D" id="3.40.50.300">
    <property type="entry name" value="P-loop containing nucleotide triphosphate hydrolases"/>
    <property type="match status" value="1"/>
</dbReference>
<dbReference type="EMBL" id="AQHV01000001">
    <property type="protein sequence ID" value="KKB60092.1"/>
    <property type="molecule type" value="Genomic_DNA"/>
</dbReference>
<dbReference type="SUPFAM" id="SSF46689">
    <property type="entry name" value="Homeodomain-like"/>
    <property type="match status" value="1"/>
</dbReference>
<dbReference type="InterPro" id="IPR009057">
    <property type="entry name" value="Homeodomain-like_sf"/>
</dbReference>
<dbReference type="PANTHER" id="PTHR32071">
    <property type="entry name" value="TRANSCRIPTIONAL REGULATORY PROTEIN"/>
    <property type="match status" value="1"/>
</dbReference>
<dbReference type="AlphaFoldDB" id="A0A0F5JRT9"/>
<organism evidence="9 10">
    <name type="scientific">Parabacteroides goldsteinii DSM 19448 = WAL 12034</name>
    <dbReference type="NCBI Taxonomy" id="927665"/>
    <lineage>
        <taxon>Bacteria</taxon>
        <taxon>Pseudomonadati</taxon>
        <taxon>Bacteroidota</taxon>
        <taxon>Bacteroidia</taxon>
        <taxon>Bacteroidales</taxon>
        <taxon>Tannerellaceae</taxon>
        <taxon>Parabacteroides</taxon>
    </lineage>
</organism>
<dbReference type="Gene3D" id="1.10.8.60">
    <property type="match status" value="1"/>
</dbReference>
<name>A0A0F5JRT9_9BACT</name>
<dbReference type="GO" id="GO:0043565">
    <property type="term" value="F:sequence-specific DNA binding"/>
    <property type="evidence" value="ECO:0007669"/>
    <property type="project" value="InterPro"/>
</dbReference>
<dbReference type="Gene3D" id="3.40.50.2300">
    <property type="match status" value="1"/>
</dbReference>
<sequence length="459" mass="50971">MILIIDDDAAVRSSLTFLLKRAGFEPEAVPGPEEALVIVRREAPQLILMDMNFTLTTTGEEGIQLLKQVKIFQPDVPVILMTAWGSISLAVQGMQAGAFDFVTKPWNNLVLLKSIRTALELNEQKKMQKSPLNRNDADSKFHFEKIVGQSDALMDVLGTVSRIAPTNASVLITGESGTGKELIAEAIHANSPRMKEAFVKVNLGGLSQSLFESEMFGHKKGAFTDAYIDRTGRFEMANKGTIFLDEIGDLELSCQVKLLRVLQDQTFEVLGDSRPRKVDIRVVSATNCNLPEMVAARTFREDLFYRINLITIHLPALRERKDDIPLLARYFADKQSEVNGLPKVTFSSDAVSFLQRLPYPGNIRELKNLVERTMLVSGKSLLDVSDFEGQCLNLGNKQSVRKGGAVSFEGMTLDEIERRTILQALDTHEGNLSHVASALGISRAALYRRLEKYGIPTDK</sequence>
<dbReference type="Pfam" id="PF02954">
    <property type="entry name" value="HTH_8"/>
    <property type="match status" value="1"/>
</dbReference>
<dbReference type="InterPro" id="IPR058031">
    <property type="entry name" value="AAA_lid_NorR"/>
</dbReference>
<dbReference type="InterPro" id="IPR025944">
    <property type="entry name" value="Sigma_54_int_dom_CS"/>
</dbReference>
<dbReference type="STRING" id="927665.HMPREF1535_00367"/>
<keyword evidence="6" id="KW-0597">Phosphoprotein</keyword>
<dbReference type="PROSITE" id="PS50045">
    <property type="entry name" value="SIGMA54_INTERACT_4"/>
    <property type="match status" value="1"/>
</dbReference>
<dbReference type="PROSITE" id="PS50110">
    <property type="entry name" value="RESPONSE_REGULATORY"/>
    <property type="match status" value="1"/>
</dbReference>
<evidence type="ECO:0000256" key="1">
    <source>
        <dbReference type="ARBA" id="ARBA00022741"/>
    </source>
</evidence>
<keyword evidence="1" id="KW-0547">Nucleotide-binding</keyword>
<keyword evidence="5" id="KW-0804">Transcription</keyword>
<evidence type="ECO:0000313" key="9">
    <source>
        <dbReference type="EMBL" id="KKB60092.1"/>
    </source>
</evidence>